<reference evidence="1" key="1">
    <citation type="journal article" date="2021" name="bioRxiv">
        <title>Whole Genome Assembly and Annotation of Northern Wild Rice, Zizania palustris L., Supports a Whole Genome Duplication in the Zizania Genus.</title>
        <authorList>
            <person name="Haas M."/>
            <person name="Kono T."/>
            <person name="Macchietto M."/>
            <person name="Millas R."/>
            <person name="McGilp L."/>
            <person name="Shao M."/>
            <person name="Duquette J."/>
            <person name="Hirsch C.N."/>
            <person name="Kimball J."/>
        </authorList>
    </citation>
    <scope>NUCLEOTIDE SEQUENCE</scope>
    <source>
        <tissue evidence="1">Fresh leaf tissue</tissue>
    </source>
</reference>
<dbReference type="Proteomes" id="UP000729402">
    <property type="component" value="Unassembled WGS sequence"/>
</dbReference>
<proteinExistence type="predicted"/>
<dbReference type="AlphaFoldDB" id="A0A8J5RU40"/>
<evidence type="ECO:0000313" key="2">
    <source>
        <dbReference type="Proteomes" id="UP000729402"/>
    </source>
</evidence>
<sequence length="443" mass="49254">MVTAESRIQRRDKLKRASRKVVAARAGTATTVKDVSDHILEVILLRLESPVCLVRAAAACTRWRRVIADASFLRSFRLLHGKTRRVAGHYHTVDPSFGPPSAGVAMGNVFVPSPPHNGIDARFFSLDFLPDYDESWELADSRGSLLLLSKKRKPIGWWEAAAPRRFFPDLVVCEPLTRRCQGIVSPVYLRRHQCLGVFLLDGDGDEAGGRIGMSNFRVICALHDHEWQHELAVPMACVFTSGSNGGWRVVQSTAAVDLPERFDSISFAGHANGRLYWGIEDEDGGAMLVLDESTHEFSLAMFPGTVGASYDKWTFRVIAGDDGALRVVRVISKDLKVFAQLAGSGEWVLEKLVNLPEVTRALPGRKETFFLQGAEIVAASAAYVLVTPKEKRWLFSVELETLQVERMHERNRYAGAAYSYELPWPPALEACSTGHSTGRQRRH</sequence>
<organism evidence="1 2">
    <name type="scientific">Zizania palustris</name>
    <name type="common">Northern wild rice</name>
    <dbReference type="NCBI Taxonomy" id="103762"/>
    <lineage>
        <taxon>Eukaryota</taxon>
        <taxon>Viridiplantae</taxon>
        <taxon>Streptophyta</taxon>
        <taxon>Embryophyta</taxon>
        <taxon>Tracheophyta</taxon>
        <taxon>Spermatophyta</taxon>
        <taxon>Magnoliopsida</taxon>
        <taxon>Liliopsida</taxon>
        <taxon>Poales</taxon>
        <taxon>Poaceae</taxon>
        <taxon>BOP clade</taxon>
        <taxon>Oryzoideae</taxon>
        <taxon>Oryzeae</taxon>
        <taxon>Zizaniinae</taxon>
        <taxon>Zizania</taxon>
    </lineage>
</organism>
<evidence type="ECO:0000313" key="1">
    <source>
        <dbReference type="EMBL" id="KAG8056412.1"/>
    </source>
</evidence>
<protein>
    <recommendedName>
        <fullName evidence="3">F-box domain-containing protein</fullName>
    </recommendedName>
</protein>
<keyword evidence="2" id="KW-1185">Reference proteome</keyword>
<comment type="caution">
    <text evidence="1">The sequence shown here is derived from an EMBL/GenBank/DDBJ whole genome shotgun (WGS) entry which is preliminary data.</text>
</comment>
<evidence type="ECO:0008006" key="3">
    <source>
        <dbReference type="Google" id="ProtNLM"/>
    </source>
</evidence>
<gene>
    <name evidence="1" type="ORF">GUJ93_ZPchr0002g23147</name>
</gene>
<reference evidence="1" key="2">
    <citation type="submission" date="2021-02" db="EMBL/GenBank/DDBJ databases">
        <authorList>
            <person name="Kimball J.A."/>
            <person name="Haas M.W."/>
            <person name="Macchietto M."/>
            <person name="Kono T."/>
            <person name="Duquette J."/>
            <person name="Shao M."/>
        </authorList>
    </citation>
    <scope>NUCLEOTIDE SEQUENCE</scope>
    <source>
        <tissue evidence="1">Fresh leaf tissue</tissue>
    </source>
</reference>
<accession>A0A8J5RU40</accession>
<dbReference type="OrthoDB" id="674561at2759"/>
<name>A0A8J5RU40_ZIZPA</name>
<dbReference type="PANTHER" id="PTHR33207">
    <property type="entry name" value="F-BOX DOMAIN CONTAINING PROTEIN-RELATED"/>
    <property type="match status" value="1"/>
</dbReference>
<dbReference type="EMBL" id="JAAALK010000287">
    <property type="protein sequence ID" value="KAG8056412.1"/>
    <property type="molecule type" value="Genomic_DNA"/>
</dbReference>